<keyword evidence="3" id="KW-1185">Reference proteome</keyword>
<dbReference type="EMBL" id="LROS01000014">
    <property type="protein sequence ID" value="OBR94198.1"/>
    <property type="molecule type" value="Genomic_DNA"/>
</dbReference>
<dbReference type="InterPro" id="IPR002048">
    <property type="entry name" value="EF_hand_dom"/>
</dbReference>
<evidence type="ECO:0000259" key="1">
    <source>
        <dbReference type="PROSITE" id="PS50222"/>
    </source>
</evidence>
<dbReference type="InterPro" id="IPR007160">
    <property type="entry name" value="DUF362"/>
</dbReference>
<name>A0A1A6AVY5_9CLOT</name>
<dbReference type="GO" id="GO:0005509">
    <property type="term" value="F:calcium ion binding"/>
    <property type="evidence" value="ECO:0007669"/>
    <property type="project" value="InterPro"/>
</dbReference>
<dbReference type="PROSITE" id="PS50222">
    <property type="entry name" value="EF_HAND_2"/>
    <property type="match status" value="1"/>
</dbReference>
<comment type="caution">
    <text evidence="2">The sequence shown here is derived from an EMBL/GenBank/DDBJ whole genome shotgun (WGS) entry which is preliminary data.</text>
</comment>
<sequence>MPTFYSKMPITNWNYVDSTGAPISGVRMDASKAYAKIPELLQKFINNNDISAWIKITDKIDYIYSNLNYALAPLDEETDFKSKIKYQISLGKKLLFKPNLVAPFVIDAETHGEGPGAAICTEWPLMAALMRWFHDKLNISYFQMAIGEAASFTFAMSYSYSKIAKKNITTEAVMEGRSSDFYGGWGFFFARKYLKEHHPASHKDNPMNGYEDSISGRFLPPGKAGNRLMVYDLNKIQDDITKGRTVTVPGGVNFKEITLHKVIVGGDPQNNDDLRNYPGCVLINVPKTKMHAQDLITNAIKNIGIGLYPSQCAIGKDKNDTTWKYACPNTANPILKAKLPHSPWVLSIDSNTNLPIRDKNGKYIAAKTAGMSGTQADVIRAVQNQNVFMLHIVDAINIINISHNNYDGASVRVPEGYVWASLDCVALDLFCARYCFKTLPMCQALKLKEKNNWPTEFVHHVPAAKINGRNISSIIGFDSPLFRYNLYHYAEERGIGQQNYHVMGRDLLTKTPLASLKGHLVRISMGKFFELMTHTLYYNPSTILHNLQLTILSYAKACDKLTGSSLYKDFMKYFDENHDGIIDFDEKARGYETAQFQILSYASDIKLKAAYGSLKGSFIEITMYAKNSNKNYNHLGHDFTKEKILIQGAAMAFAMSQSKAVKKDLFVPGMSYGNGMWPSWQTVLYMQTTSTIYGSQSSKDVTLNSLYGTAFQYADKVLNDGAYTKSIDEMISDPKSINKYIESVSAGAAPLNFTLYVPMGYGKLSGVNIPNVVETEDPKKIYTAHFNAVW</sequence>
<reference evidence="2 3" key="1">
    <citation type="journal article" date="2012" name="Front. Microbiol.">
        <title>Draft Genome Sequence of the Virulent Strain 01-B526 of the Fish Pathogen Aeromonas salmonicida.</title>
        <authorList>
            <person name="Charette S.J."/>
            <person name="Brochu F."/>
            <person name="Boyle B."/>
            <person name="Filion G."/>
            <person name="Tanaka K.H."/>
            <person name="Derome N."/>
        </authorList>
    </citation>
    <scope>NUCLEOTIDE SEQUENCE [LARGE SCALE GENOMIC DNA]</scope>
    <source>
        <strain evidence="2 3">P11</strain>
    </source>
</reference>
<organism evidence="2 3">
    <name type="scientific">Clostridium ragsdalei P11</name>
    <dbReference type="NCBI Taxonomy" id="1353534"/>
    <lineage>
        <taxon>Bacteria</taxon>
        <taxon>Bacillati</taxon>
        <taxon>Bacillota</taxon>
        <taxon>Clostridia</taxon>
        <taxon>Eubacteriales</taxon>
        <taxon>Clostridiaceae</taxon>
        <taxon>Clostridium</taxon>
    </lineage>
</organism>
<dbReference type="RefSeq" id="WP_083985604.1">
    <property type="nucleotide sequence ID" value="NZ_LROS01000014.1"/>
</dbReference>
<dbReference type="Proteomes" id="UP000093954">
    <property type="component" value="Unassembled WGS sequence"/>
</dbReference>
<dbReference type="AlphaFoldDB" id="A0A1A6AVY5"/>
<dbReference type="Pfam" id="PF04015">
    <property type="entry name" value="DUF362"/>
    <property type="match status" value="1"/>
</dbReference>
<evidence type="ECO:0000313" key="2">
    <source>
        <dbReference type="EMBL" id="OBR94198.1"/>
    </source>
</evidence>
<gene>
    <name evidence="2" type="ORF">CLRAG_15890</name>
</gene>
<feature type="domain" description="EF-hand" evidence="1">
    <location>
        <begin position="562"/>
        <end position="597"/>
    </location>
</feature>
<accession>A0A1A6AVY5</accession>
<evidence type="ECO:0000313" key="3">
    <source>
        <dbReference type="Proteomes" id="UP000093954"/>
    </source>
</evidence>
<proteinExistence type="predicted"/>
<dbReference type="PATRIC" id="fig|1353534.3.peg.1616"/>
<protein>
    <recommendedName>
        <fullName evidence="1">EF-hand domain-containing protein</fullName>
    </recommendedName>
</protein>